<keyword evidence="3" id="KW-1185">Reference proteome</keyword>
<name>A0ABR4D1S7_9HELO</name>
<evidence type="ECO:0000256" key="1">
    <source>
        <dbReference type="SAM" id="MobiDB-lite"/>
    </source>
</evidence>
<dbReference type="Proteomes" id="UP001595075">
    <property type="component" value="Unassembled WGS sequence"/>
</dbReference>
<feature type="region of interest" description="Disordered" evidence="1">
    <location>
        <begin position="1"/>
        <end position="33"/>
    </location>
</feature>
<proteinExistence type="predicted"/>
<protein>
    <submittedName>
        <fullName evidence="2">Uncharacterized protein</fullName>
    </submittedName>
</protein>
<accession>A0ABR4D1S7</accession>
<reference evidence="2 3" key="1">
    <citation type="journal article" date="2024" name="Commun. Biol.">
        <title>Comparative genomic analysis of thermophilic fungi reveals convergent evolutionary adaptations and gene losses.</title>
        <authorList>
            <person name="Steindorff A.S."/>
            <person name="Aguilar-Pontes M.V."/>
            <person name="Robinson A.J."/>
            <person name="Andreopoulos B."/>
            <person name="LaButti K."/>
            <person name="Kuo A."/>
            <person name="Mondo S."/>
            <person name="Riley R."/>
            <person name="Otillar R."/>
            <person name="Haridas S."/>
            <person name="Lipzen A."/>
            <person name="Grimwood J."/>
            <person name="Schmutz J."/>
            <person name="Clum A."/>
            <person name="Reid I.D."/>
            <person name="Moisan M.C."/>
            <person name="Butler G."/>
            <person name="Nguyen T.T.M."/>
            <person name="Dewar K."/>
            <person name="Conant G."/>
            <person name="Drula E."/>
            <person name="Henrissat B."/>
            <person name="Hansel C."/>
            <person name="Singer S."/>
            <person name="Hutchinson M.I."/>
            <person name="de Vries R.P."/>
            <person name="Natvig D.O."/>
            <person name="Powell A.J."/>
            <person name="Tsang A."/>
            <person name="Grigoriev I.V."/>
        </authorList>
    </citation>
    <scope>NUCLEOTIDE SEQUENCE [LARGE SCALE GENOMIC DNA]</scope>
    <source>
        <strain evidence="2 3">CBS 494.80</strain>
    </source>
</reference>
<sequence>MGDAAMESNKPWSGAKPKLHPCSGRPGPIGEFDAGTYTELAERRYATEKNSAEQFPRVSPLNAWQAGRHEVEGRVQGSSERLATLG</sequence>
<evidence type="ECO:0000313" key="2">
    <source>
        <dbReference type="EMBL" id="KAL2076113.1"/>
    </source>
</evidence>
<feature type="non-terminal residue" evidence="2">
    <location>
        <position position="86"/>
    </location>
</feature>
<gene>
    <name evidence="2" type="ORF">VTL71DRAFT_1056</name>
</gene>
<dbReference type="EMBL" id="JAZHXI010000001">
    <property type="protein sequence ID" value="KAL2076113.1"/>
    <property type="molecule type" value="Genomic_DNA"/>
</dbReference>
<organism evidence="2 3">
    <name type="scientific">Oculimacula yallundae</name>
    <dbReference type="NCBI Taxonomy" id="86028"/>
    <lineage>
        <taxon>Eukaryota</taxon>
        <taxon>Fungi</taxon>
        <taxon>Dikarya</taxon>
        <taxon>Ascomycota</taxon>
        <taxon>Pezizomycotina</taxon>
        <taxon>Leotiomycetes</taxon>
        <taxon>Helotiales</taxon>
        <taxon>Ploettnerulaceae</taxon>
        <taxon>Oculimacula</taxon>
    </lineage>
</organism>
<comment type="caution">
    <text evidence="2">The sequence shown here is derived from an EMBL/GenBank/DDBJ whole genome shotgun (WGS) entry which is preliminary data.</text>
</comment>
<evidence type="ECO:0000313" key="3">
    <source>
        <dbReference type="Proteomes" id="UP001595075"/>
    </source>
</evidence>